<organism evidence="1 2">
    <name type="scientific">Undibacterium arcticum</name>
    <dbReference type="NCBI Taxonomy" id="1762892"/>
    <lineage>
        <taxon>Bacteria</taxon>
        <taxon>Pseudomonadati</taxon>
        <taxon>Pseudomonadota</taxon>
        <taxon>Betaproteobacteria</taxon>
        <taxon>Burkholderiales</taxon>
        <taxon>Oxalobacteraceae</taxon>
        <taxon>Undibacterium</taxon>
    </lineage>
</organism>
<name>A0ABV7F3X4_9BURK</name>
<gene>
    <name evidence="1" type="ORF">ACFOFO_13690</name>
</gene>
<evidence type="ECO:0000313" key="2">
    <source>
        <dbReference type="Proteomes" id="UP001595530"/>
    </source>
</evidence>
<keyword evidence="2" id="KW-1185">Reference proteome</keyword>
<sequence length="97" mass="10734">MAKHIVLVNWTEQGVKNAKDTIKRSKDFRQLAKTVGVEVTDISWVLGPYDLVCTLNAPDDETATRLGLMLAMQGNVRTITMRAFGESEMEGIIKGLP</sequence>
<evidence type="ECO:0000313" key="1">
    <source>
        <dbReference type="EMBL" id="MFC3108996.1"/>
    </source>
</evidence>
<accession>A0ABV7F3X4</accession>
<dbReference type="RefSeq" id="WP_390323471.1">
    <property type="nucleotide sequence ID" value="NZ_JBHRTP010000040.1"/>
</dbReference>
<dbReference type="InterPro" id="IPR014845">
    <property type="entry name" value="GYD/TTHA1554"/>
</dbReference>
<protein>
    <submittedName>
        <fullName evidence="1">GYD domain-containing protein</fullName>
    </submittedName>
</protein>
<dbReference type="Proteomes" id="UP001595530">
    <property type="component" value="Unassembled WGS sequence"/>
</dbReference>
<reference evidence="2" key="1">
    <citation type="journal article" date="2019" name="Int. J. Syst. Evol. Microbiol.">
        <title>The Global Catalogue of Microorganisms (GCM) 10K type strain sequencing project: providing services to taxonomists for standard genome sequencing and annotation.</title>
        <authorList>
            <consortium name="The Broad Institute Genomics Platform"/>
            <consortium name="The Broad Institute Genome Sequencing Center for Infectious Disease"/>
            <person name="Wu L."/>
            <person name="Ma J."/>
        </authorList>
    </citation>
    <scope>NUCLEOTIDE SEQUENCE [LARGE SCALE GENOMIC DNA]</scope>
    <source>
        <strain evidence="2">KCTC 42986</strain>
    </source>
</reference>
<dbReference type="EMBL" id="JBHRTP010000040">
    <property type="protein sequence ID" value="MFC3108996.1"/>
    <property type="molecule type" value="Genomic_DNA"/>
</dbReference>
<dbReference type="Pfam" id="PF08734">
    <property type="entry name" value="GYD"/>
    <property type="match status" value="1"/>
</dbReference>
<comment type="caution">
    <text evidence="1">The sequence shown here is derived from an EMBL/GenBank/DDBJ whole genome shotgun (WGS) entry which is preliminary data.</text>
</comment>
<proteinExistence type="predicted"/>